<keyword evidence="2" id="KW-1185">Reference proteome</keyword>
<reference evidence="1 2" key="1">
    <citation type="journal article" date="2024" name="Nat. Commun.">
        <title>Phylogenomics reveals the evolutionary origins of lichenization in chlorophyte algae.</title>
        <authorList>
            <person name="Puginier C."/>
            <person name="Libourel C."/>
            <person name="Otte J."/>
            <person name="Skaloud P."/>
            <person name="Haon M."/>
            <person name="Grisel S."/>
            <person name="Petersen M."/>
            <person name="Berrin J.G."/>
            <person name="Delaux P.M."/>
            <person name="Dal Grande F."/>
            <person name="Keller J."/>
        </authorList>
    </citation>
    <scope>NUCLEOTIDE SEQUENCE [LARGE SCALE GENOMIC DNA]</scope>
    <source>
        <strain evidence="1 2">SAG 216-7</strain>
    </source>
</reference>
<dbReference type="EMBL" id="JALJOT010000014">
    <property type="protein sequence ID" value="KAK9903585.1"/>
    <property type="molecule type" value="Genomic_DNA"/>
</dbReference>
<evidence type="ECO:0000313" key="1">
    <source>
        <dbReference type="EMBL" id="KAK9903585.1"/>
    </source>
</evidence>
<proteinExistence type="predicted"/>
<organism evidence="1 2">
    <name type="scientific">Coccomyxa subellipsoidea</name>
    <dbReference type="NCBI Taxonomy" id="248742"/>
    <lineage>
        <taxon>Eukaryota</taxon>
        <taxon>Viridiplantae</taxon>
        <taxon>Chlorophyta</taxon>
        <taxon>core chlorophytes</taxon>
        <taxon>Trebouxiophyceae</taxon>
        <taxon>Trebouxiophyceae incertae sedis</taxon>
        <taxon>Coccomyxaceae</taxon>
        <taxon>Coccomyxa</taxon>
    </lineage>
</organism>
<protein>
    <submittedName>
        <fullName evidence="1">Uncharacterized protein</fullName>
    </submittedName>
</protein>
<evidence type="ECO:0000313" key="2">
    <source>
        <dbReference type="Proteomes" id="UP001491310"/>
    </source>
</evidence>
<comment type="caution">
    <text evidence="1">The sequence shown here is derived from an EMBL/GenBank/DDBJ whole genome shotgun (WGS) entry which is preliminary data.</text>
</comment>
<name>A0ABR2YEI7_9CHLO</name>
<dbReference type="Proteomes" id="UP001491310">
    <property type="component" value="Unassembled WGS sequence"/>
</dbReference>
<sequence>MLPAVVKFTLWLIGGTDDDLATGKKSVIPRAIKRAYNDGFITPIWELAITIMTELGFQPAVKRSLPYLPHLQDRWSYRFGAAASGSHVLVVLYIEIVDVYAAIALMEFIKVIRELAALGVPDYAFLKGKTVHGIVAGRFVHSLVPLTVKDIKETCAYYGHGVWLSSGCFLEGTLPAACGKKEGLLHKPTSTSD</sequence>
<accession>A0ABR2YEI7</accession>
<gene>
    <name evidence="1" type="ORF">WJX75_009360</name>
</gene>